<dbReference type="OrthoDB" id="1491885at2"/>
<reference evidence="2 3" key="1">
    <citation type="submission" date="2018-07" db="EMBL/GenBank/DDBJ databases">
        <title>Complete genome sequence of Flavobacterium arcticum type strain SM1502T.</title>
        <authorList>
            <person name="Li Y."/>
            <person name="Li D.-D."/>
        </authorList>
    </citation>
    <scope>NUCLEOTIDE SEQUENCE [LARGE SCALE GENOMIC DNA]</scope>
    <source>
        <strain evidence="2 3">SM1502</strain>
    </source>
</reference>
<dbReference type="InterPro" id="IPR025636">
    <property type="entry name" value="DUF4294"/>
</dbReference>
<organism evidence="2 3">
    <name type="scientific">Flavobacterium arcticum</name>
    <dbReference type="NCBI Taxonomy" id="1784713"/>
    <lineage>
        <taxon>Bacteria</taxon>
        <taxon>Pseudomonadati</taxon>
        <taxon>Bacteroidota</taxon>
        <taxon>Flavobacteriia</taxon>
        <taxon>Flavobacteriales</taxon>
        <taxon>Flavobacteriaceae</taxon>
        <taxon>Flavobacterium</taxon>
    </lineage>
</organism>
<dbReference type="EMBL" id="CP031188">
    <property type="protein sequence ID" value="AXG74417.1"/>
    <property type="molecule type" value="Genomic_DNA"/>
</dbReference>
<evidence type="ECO:0000313" key="2">
    <source>
        <dbReference type="EMBL" id="AXG74417.1"/>
    </source>
</evidence>
<name>A0A345HCV7_9FLAO</name>
<evidence type="ECO:0000313" key="3">
    <source>
        <dbReference type="Proteomes" id="UP000253951"/>
    </source>
</evidence>
<dbReference type="KEGG" id="fat:DVK85_09300"/>
<feature type="signal peptide" evidence="1">
    <location>
        <begin position="1"/>
        <end position="29"/>
    </location>
</feature>
<dbReference type="Pfam" id="PF14127">
    <property type="entry name" value="DUF4294"/>
    <property type="match status" value="1"/>
</dbReference>
<keyword evidence="3" id="KW-1185">Reference proteome</keyword>
<dbReference type="AlphaFoldDB" id="A0A345HCV7"/>
<dbReference type="Proteomes" id="UP000253951">
    <property type="component" value="Chromosome"/>
</dbReference>
<evidence type="ECO:0000256" key="1">
    <source>
        <dbReference type="SAM" id="SignalP"/>
    </source>
</evidence>
<gene>
    <name evidence="2" type="ORF">DVK85_09300</name>
</gene>
<proteinExistence type="predicted"/>
<accession>A0A345HCV7</accession>
<feature type="chain" id="PRO_5016938679" evidence="1">
    <location>
        <begin position="30"/>
        <end position="229"/>
    </location>
</feature>
<protein>
    <submittedName>
        <fullName evidence="2">DUF4294 domain-containing protein</fullName>
    </submittedName>
</protein>
<sequence length="229" mass="27023">MYNFGINFLIMKIRLILFFVLVCAINVHAQGVVTDTIKGSVENDSIVFSVQMEEVFISNVKDTVSAEERKRLLILRRRVLKVYPYAKIAADRLTLLNANMAKLKTKKEKKKYSKIVQKYLEEEFEAQLKKLSRKDGQILVKLIYRQTGHTTFDLIKEYKSGWKAFWSTRIANMFDIDLKRTYSPAEVPEDYHIEGFLLKAFKEYRLQRQDPAFTIDYATITKEWRKKEQ</sequence>
<keyword evidence="1" id="KW-0732">Signal</keyword>